<dbReference type="PANTHER" id="PTHR19134:SF449">
    <property type="entry name" value="TYROSINE-PROTEIN PHOSPHATASE 1"/>
    <property type="match status" value="1"/>
</dbReference>
<reference evidence="2 3" key="1">
    <citation type="submission" date="2023-02" db="EMBL/GenBank/DDBJ databases">
        <title>LHISI_Scaffold_Assembly.</title>
        <authorList>
            <person name="Stuart O.P."/>
            <person name="Cleave R."/>
            <person name="Magrath M.J.L."/>
            <person name="Mikheyev A.S."/>
        </authorList>
    </citation>
    <scope>NUCLEOTIDE SEQUENCE [LARGE SCALE GENOMIC DNA]</scope>
    <source>
        <strain evidence="2">Daus_M_001</strain>
        <tissue evidence="2">Leg muscle</tissue>
    </source>
</reference>
<dbReference type="InterPro" id="IPR000242">
    <property type="entry name" value="PTP_cat"/>
</dbReference>
<evidence type="ECO:0000313" key="2">
    <source>
        <dbReference type="EMBL" id="KAJ8874486.1"/>
    </source>
</evidence>
<dbReference type="PROSITE" id="PS50055">
    <property type="entry name" value="TYR_PHOSPHATASE_PTP"/>
    <property type="match status" value="1"/>
</dbReference>
<proteinExistence type="predicted"/>
<feature type="domain" description="Tyrosine-protein phosphatase" evidence="1">
    <location>
        <begin position="1"/>
        <end position="89"/>
    </location>
</feature>
<dbReference type="Gene3D" id="3.90.190.10">
    <property type="entry name" value="Protein tyrosine phosphatase superfamily"/>
    <property type="match status" value="1"/>
</dbReference>
<name>A0ABQ9GR17_9NEOP</name>
<dbReference type="InterPro" id="IPR029021">
    <property type="entry name" value="Prot-tyrosine_phosphatase-like"/>
</dbReference>
<organism evidence="2 3">
    <name type="scientific">Dryococelus australis</name>
    <dbReference type="NCBI Taxonomy" id="614101"/>
    <lineage>
        <taxon>Eukaryota</taxon>
        <taxon>Metazoa</taxon>
        <taxon>Ecdysozoa</taxon>
        <taxon>Arthropoda</taxon>
        <taxon>Hexapoda</taxon>
        <taxon>Insecta</taxon>
        <taxon>Pterygota</taxon>
        <taxon>Neoptera</taxon>
        <taxon>Polyneoptera</taxon>
        <taxon>Phasmatodea</taxon>
        <taxon>Verophasmatodea</taxon>
        <taxon>Anareolatae</taxon>
        <taxon>Phasmatidae</taxon>
        <taxon>Eurycanthinae</taxon>
        <taxon>Dryococelus</taxon>
    </lineage>
</organism>
<dbReference type="SUPFAM" id="SSF52799">
    <property type="entry name" value="(Phosphotyrosine protein) phosphatases II"/>
    <property type="match status" value="1"/>
</dbReference>
<comment type="caution">
    <text evidence="2">The sequence shown here is derived from an EMBL/GenBank/DDBJ whole genome shotgun (WGS) entry which is preliminary data.</text>
</comment>
<accession>A0ABQ9GR17</accession>
<dbReference type="InterPro" id="IPR050348">
    <property type="entry name" value="Protein-Tyr_Phosphatase"/>
</dbReference>
<dbReference type="PANTHER" id="PTHR19134">
    <property type="entry name" value="RECEPTOR-TYPE TYROSINE-PROTEIN PHOSPHATASE"/>
    <property type="match status" value="1"/>
</dbReference>
<gene>
    <name evidence="2" type="ORF">PR048_025346</name>
</gene>
<sequence>MLTKTKDNDQEKCLQYWCLCENEESEPGGSDYIHANYVSGFDNSRKFITTQEPMAQTFDEFWHMVFQENSYIIVMLAGVKKNLKLNCIQCCSSDENRTSRQFKVTDIPTDTPSFLEFMITVTKVSMSFNISSDH</sequence>
<dbReference type="EMBL" id="JARBHB010000010">
    <property type="protein sequence ID" value="KAJ8874486.1"/>
    <property type="molecule type" value="Genomic_DNA"/>
</dbReference>
<protein>
    <recommendedName>
        <fullName evidence="1">Tyrosine-protein phosphatase domain-containing protein</fullName>
    </recommendedName>
</protein>
<dbReference type="Proteomes" id="UP001159363">
    <property type="component" value="Chromosome 9"/>
</dbReference>
<evidence type="ECO:0000259" key="1">
    <source>
        <dbReference type="PROSITE" id="PS50055"/>
    </source>
</evidence>
<dbReference type="PRINTS" id="PR00700">
    <property type="entry name" value="PRTYPHPHTASE"/>
</dbReference>
<evidence type="ECO:0000313" key="3">
    <source>
        <dbReference type="Proteomes" id="UP001159363"/>
    </source>
</evidence>
<keyword evidence="3" id="KW-1185">Reference proteome</keyword>
<dbReference type="Pfam" id="PF00102">
    <property type="entry name" value="Y_phosphatase"/>
    <property type="match status" value="1"/>
</dbReference>